<dbReference type="PANTHER" id="PTHR30055">
    <property type="entry name" value="HTH-TYPE TRANSCRIPTIONAL REGULATOR RUTR"/>
    <property type="match status" value="1"/>
</dbReference>
<dbReference type="PROSITE" id="PS50977">
    <property type="entry name" value="HTH_TETR_2"/>
    <property type="match status" value="1"/>
</dbReference>
<evidence type="ECO:0000259" key="5">
    <source>
        <dbReference type="PROSITE" id="PS50977"/>
    </source>
</evidence>
<dbReference type="InterPro" id="IPR004111">
    <property type="entry name" value="Repressor_TetR_C"/>
</dbReference>
<evidence type="ECO:0000313" key="6">
    <source>
        <dbReference type="EMBL" id="MBG0564393.1"/>
    </source>
</evidence>
<dbReference type="InterPro" id="IPR009057">
    <property type="entry name" value="Homeodomain-like_sf"/>
</dbReference>
<dbReference type="PANTHER" id="PTHR30055:SF151">
    <property type="entry name" value="TRANSCRIPTIONAL REGULATORY PROTEIN"/>
    <property type="match status" value="1"/>
</dbReference>
<proteinExistence type="predicted"/>
<reference evidence="6" key="1">
    <citation type="submission" date="2020-11" db="EMBL/GenBank/DDBJ databases">
        <title>Isolation and identification of active actinomycetes.</title>
        <authorList>
            <person name="Sun X."/>
        </authorList>
    </citation>
    <scope>NUCLEOTIDE SEQUENCE</scope>
    <source>
        <strain evidence="6">NEAU-A11</strain>
    </source>
</reference>
<accession>A0A931CDY4</accession>
<gene>
    <name evidence="6" type="ORF">I4J89_23365</name>
</gene>
<name>A0A931CDY4_9ACTN</name>
<dbReference type="SUPFAM" id="SSF46689">
    <property type="entry name" value="Homeodomain-like"/>
    <property type="match status" value="1"/>
</dbReference>
<keyword evidence="7" id="KW-1185">Reference proteome</keyword>
<evidence type="ECO:0000256" key="4">
    <source>
        <dbReference type="PROSITE-ProRule" id="PRU00335"/>
    </source>
</evidence>
<dbReference type="InterPro" id="IPR036271">
    <property type="entry name" value="Tet_transcr_reg_TetR-rel_C_sf"/>
</dbReference>
<dbReference type="GO" id="GO:0000976">
    <property type="term" value="F:transcription cis-regulatory region binding"/>
    <property type="evidence" value="ECO:0007669"/>
    <property type="project" value="TreeGrafter"/>
</dbReference>
<dbReference type="Gene3D" id="1.10.357.10">
    <property type="entry name" value="Tetracycline Repressor, domain 2"/>
    <property type="match status" value="1"/>
</dbReference>
<dbReference type="GO" id="GO:0003700">
    <property type="term" value="F:DNA-binding transcription factor activity"/>
    <property type="evidence" value="ECO:0007669"/>
    <property type="project" value="TreeGrafter"/>
</dbReference>
<dbReference type="InterPro" id="IPR050109">
    <property type="entry name" value="HTH-type_TetR-like_transc_reg"/>
</dbReference>
<protein>
    <submittedName>
        <fullName evidence="6">TetR/AcrR family transcriptional regulator</fullName>
    </submittedName>
</protein>
<dbReference type="AlphaFoldDB" id="A0A931CDY4"/>
<evidence type="ECO:0000313" key="7">
    <source>
        <dbReference type="Proteomes" id="UP000598146"/>
    </source>
</evidence>
<keyword evidence="3" id="KW-0804">Transcription</keyword>
<comment type="caution">
    <text evidence="6">The sequence shown here is derived from an EMBL/GenBank/DDBJ whole genome shotgun (WGS) entry which is preliminary data.</text>
</comment>
<dbReference type="EMBL" id="JADQTO010000011">
    <property type="protein sequence ID" value="MBG0564393.1"/>
    <property type="molecule type" value="Genomic_DNA"/>
</dbReference>
<keyword evidence="1" id="KW-0805">Transcription regulation</keyword>
<feature type="DNA-binding region" description="H-T-H motif" evidence="4">
    <location>
        <begin position="53"/>
        <end position="72"/>
    </location>
</feature>
<dbReference type="GO" id="GO:0045892">
    <property type="term" value="P:negative regulation of DNA-templated transcription"/>
    <property type="evidence" value="ECO:0007669"/>
    <property type="project" value="InterPro"/>
</dbReference>
<dbReference type="InterPro" id="IPR001647">
    <property type="entry name" value="HTH_TetR"/>
</dbReference>
<feature type="domain" description="HTH tetR-type" evidence="5">
    <location>
        <begin position="30"/>
        <end position="90"/>
    </location>
</feature>
<dbReference type="Pfam" id="PF02909">
    <property type="entry name" value="TetR_C_1"/>
    <property type="match status" value="1"/>
</dbReference>
<evidence type="ECO:0000256" key="3">
    <source>
        <dbReference type="ARBA" id="ARBA00023163"/>
    </source>
</evidence>
<dbReference type="Gene3D" id="1.10.10.60">
    <property type="entry name" value="Homeodomain-like"/>
    <property type="match status" value="1"/>
</dbReference>
<organism evidence="6 7">
    <name type="scientific">Actinoplanes aureus</name>
    <dbReference type="NCBI Taxonomy" id="2792083"/>
    <lineage>
        <taxon>Bacteria</taxon>
        <taxon>Bacillati</taxon>
        <taxon>Actinomycetota</taxon>
        <taxon>Actinomycetes</taxon>
        <taxon>Micromonosporales</taxon>
        <taxon>Micromonosporaceae</taxon>
        <taxon>Actinoplanes</taxon>
    </lineage>
</organism>
<evidence type="ECO:0000256" key="1">
    <source>
        <dbReference type="ARBA" id="ARBA00023015"/>
    </source>
</evidence>
<evidence type="ECO:0000256" key="2">
    <source>
        <dbReference type="ARBA" id="ARBA00023125"/>
    </source>
</evidence>
<dbReference type="RefSeq" id="WP_196416181.1">
    <property type="nucleotide sequence ID" value="NZ_JADQTO010000011.1"/>
</dbReference>
<dbReference type="SUPFAM" id="SSF48498">
    <property type="entry name" value="Tetracyclin repressor-like, C-terminal domain"/>
    <property type="match status" value="1"/>
</dbReference>
<sequence length="265" mass="29522">MERQDIDRTLELLWRRKLGTPQGRRGPKQRVSVDEVIRAGIAVADEEGLPAFSMRKVADRLGLKLMSVYTYVPGRSELIGLMVDEVTGEIPHPPHEGTLRQRLAGVARHMWDEFHRHPWLLQIESSRPWIGPHGCDRYEWQLAALEGAGFTDLEMDQVVTVISSFTGGSARFSVAVRSTTERSGISDLQWWEANAPILERVMPPGAYPLGGRVGTAAGQEYNAVGDPDRSFRFGLERLLDGVELLLREGREQCGPCPPADQAANE</sequence>
<keyword evidence="2 4" id="KW-0238">DNA-binding</keyword>
<dbReference type="Proteomes" id="UP000598146">
    <property type="component" value="Unassembled WGS sequence"/>
</dbReference>